<feature type="transmembrane region" description="Helical" evidence="2">
    <location>
        <begin position="15"/>
        <end position="32"/>
    </location>
</feature>
<organism evidence="3 4">
    <name type="scientific">Undibacterium umbellatum</name>
    <dbReference type="NCBI Taxonomy" id="2762300"/>
    <lineage>
        <taxon>Bacteria</taxon>
        <taxon>Pseudomonadati</taxon>
        <taxon>Pseudomonadota</taxon>
        <taxon>Betaproteobacteria</taxon>
        <taxon>Burkholderiales</taxon>
        <taxon>Oxalobacteraceae</taxon>
        <taxon>Undibacterium</taxon>
    </lineage>
</organism>
<comment type="caution">
    <text evidence="3">The sequence shown here is derived from an EMBL/GenBank/DDBJ whole genome shotgun (WGS) entry which is preliminary data.</text>
</comment>
<keyword evidence="2" id="KW-0472">Membrane</keyword>
<keyword evidence="2" id="KW-1133">Transmembrane helix</keyword>
<feature type="compositionally biased region" description="Polar residues" evidence="1">
    <location>
        <begin position="66"/>
        <end position="79"/>
    </location>
</feature>
<dbReference type="RefSeq" id="WP_186952100.1">
    <property type="nucleotide sequence ID" value="NZ_JACOFX010000002.1"/>
</dbReference>
<evidence type="ECO:0000313" key="3">
    <source>
        <dbReference type="EMBL" id="MBC3906872.1"/>
    </source>
</evidence>
<accession>A0ABR6Z6R4</accession>
<reference evidence="3 4" key="1">
    <citation type="submission" date="2020-08" db="EMBL/GenBank/DDBJ databases">
        <title>Novel species isolated from subtropical streams in China.</title>
        <authorList>
            <person name="Lu H."/>
        </authorList>
    </citation>
    <scope>NUCLEOTIDE SEQUENCE [LARGE SCALE GENOMIC DNA]</scope>
    <source>
        <strain evidence="3 4">NL8W</strain>
    </source>
</reference>
<proteinExistence type="predicted"/>
<feature type="compositionally biased region" description="Basic and acidic residues" evidence="1">
    <location>
        <begin position="98"/>
        <end position="113"/>
    </location>
</feature>
<gene>
    <name evidence="3" type="ORF">H8L47_04800</name>
</gene>
<sequence length="218" mass="24005">MLLASYRAPAQGNEWQILFVVLLLHAALYLLWSQSNAMYKDGATQTTSGSLIFLNQPEQMKLTPRSPATQDLTEPSRQSRVMPVPRHSSAIGVTDKATVSDKEQSNLSVEKEPASSGNEMPVNRDTREIFNGLKKDFQYRDQVSAKTAPAPMEKFGAAVKSSSTVMRESYKHEVHILGDGRPVSKVITPYGTYCILHRKPGEIIGNELATVPVTCGNL</sequence>
<evidence type="ECO:0000256" key="2">
    <source>
        <dbReference type="SAM" id="Phobius"/>
    </source>
</evidence>
<keyword evidence="2" id="KW-0812">Transmembrane</keyword>
<dbReference type="EMBL" id="JACOFX010000002">
    <property type="protein sequence ID" value="MBC3906872.1"/>
    <property type="molecule type" value="Genomic_DNA"/>
</dbReference>
<dbReference type="Proteomes" id="UP000646911">
    <property type="component" value="Unassembled WGS sequence"/>
</dbReference>
<evidence type="ECO:0000256" key="1">
    <source>
        <dbReference type="SAM" id="MobiDB-lite"/>
    </source>
</evidence>
<protein>
    <submittedName>
        <fullName evidence="3">Uncharacterized protein</fullName>
    </submittedName>
</protein>
<feature type="region of interest" description="Disordered" evidence="1">
    <location>
        <begin position="62"/>
        <end position="122"/>
    </location>
</feature>
<keyword evidence="4" id="KW-1185">Reference proteome</keyword>
<evidence type="ECO:0000313" key="4">
    <source>
        <dbReference type="Proteomes" id="UP000646911"/>
    </source>
</evidence>
<name>A0ABR6Z6R4_9BURK</name>